<accession>A0A9D3N436</accession>
<dbReference type="AlphaFoldDB" id="A0A9D3N436"/>
<keyword evidence="1" id="KW-1133">Transmembrane helix</keyword>
<dbReference type="Pfam" id="PF21954">
    <property type="entry name" value="TUNAR"/>
    <property type="match status" value="1"/>
</dbReference>
<feature type="transmembrane region" description="Helical" evidence="1">
    <location>
        <begin position="50"/>
        <end position="72"/>
    </location>
</feature>
<name>A0A9D3N436_9TELE</name>
<dbReference type="EMBL" id="JAHKSW010000025">
    <property type="protein sequence ID" value="KAG7316241.1"/>
    <property type="molecule type" value="Genomic_DNA"/>
</dbReference>
<dbReference type="OrthoDB" id="8932998at2759"/>
<keyword evidence="1" id="KW-0812">Transmembrane</keyword>
<comment type="caution">
    <text evidence="2">The sequence shown here is derived from an EMBL/GenBank/DDBJ whole genome shotgun (WGS) entry which is preliminary data.</text>
</comment>
<reference evidence="2 3" key="1">
    <citation type="submission" date="2021-06" db="EMBL/GenBank/DDBJ databases">
        <title>Chromosome-level genome assembly of the red-tail catfish (Hemibagrus wyckioides).</title>
        <authorList>
            <person name="Shao F."/>
        </authorList>
    </citation>
    <scope>NUCLEOTIDE SEQUENCE [LARGE SCALE GENOMIC DNA]</scope>
    <source>
        <strain evidence="2">EC202008001</strain>
        <tissue evidence="2">Blood</tissue>
    </source>
</reference>
<keyword evidence="1" id="KW-0472">Membrane</keyword>
<protein>
    <submittedName>
        <fullName evidence="2">Uncharacterized protein</fullName>
    </submittedName>
</protein>
<gene>
    <name evidence="2" type="ORF">KOW79_019782</name>
</gene>
<organism evidence="2 3">
    <name type="scientific">Hemibagrus wyckioides</name>
    <dbReference type="NCBI Taxonomy" id="337641"/>
    <lineage>
        <taxon>Eukaryota</taxon>
        <taxon>Metazoa</taxon>
        <taxon>Chordata</taxon>
        <taxon>Craniata</taxon>
        <taxon>Vertebrata</taxon>
        <taxon>Euteleostomi</taxon>
        <taxon>Actinopterygii</taxon>
        <taxon>Neopterygii</taxon>
        <taxon>Teleostei</taxon>
        <taxon>Ostariophysi</taxon>
        <taxon>Siluriformes</taxon>
        <taxon>Bagridae</taxon>
        <taxon>Hemibagrus</taxon>
    </lineage>
</organism>
<dbReference type="InterPro" id="IPR054138">
    <property type="entry name" value="TUNAR"/>
</dbReference>
<evidence type="ECO:0000313" key="2">
    <source>
        <dbReference type="EMBL" id="KAG7316241.1"/>
    </source>
</evidence>
<evidence type="ECO:0000256" key="1">
    <source>
        <dbReference type="SAM" id="Phobius"/>
    </source>
</evidence>
<proteinExistence type="predicted"/>
<dbReference type="Proteomes" id="UP000824219">
    <property type="component" value="Linkage Group LG25"/>
</dbReference>
<sequence length="90" mass="10563">MMMFRRFIPPKKHNSFRRRLLSPRRRNVLHHAVPQGESLKQKSESREESILTILGISCTVLNLLVIIFVYIYTSLMKCSLLCYCGVIKHD</sequence>
<keyword evidence="3" id="KW-1185">Reference proteome</keyword>
<evidence type="ECO:0000313" key="3">
    <source>
        <dbReference type="Proteomes" id="UP000824219"/>
    </source>
</evidence>